<feature type="domain" description="CobQ/CobB/MinD/ParA nucleotide binding" evidence="1">
    <location>
        <begin position="3"/>
        <end position="175"/>
    </location>
</feature>
<dbReference type="Gene3D" id="3.40.50.300">
    <property type="entry name" value="P-loop containing nucleotide triphosphate hydrolases"/>
    <property type="match status" value="1"/>
</dbReference>
<reference evidence="2 3" key="1">
    <citation type="submission" date="2019-03" db="EMBL/GenBank/DDBJ databases">
        <title>Genomic Encyclopedia of Type Strains, Phase IV (KMG-IV): sequencing the most valuable type-strain genomes for metagenomic binning, comparative biology and taxonomic classification.</title>
        <authorList>
            <person name="Goeker M."/>
        </authorList>
    </citation>
    <scope>NUCLEOTIDE SEQUENCE [LARGE SCALE GENOMIC DNA]</scope>
    <source>
        <strain evidence="2 3">DSM 18063</strain>
    </source>
</reference>
<keyword evidence="3" id="KW-1185">Reference proteome</keyword>
<comment type="caution">
    <text evidence="2">The sequence shown here is derived from an EMBL/GenBank/DDBJ whole genome shotgun (WGS) entry which is preliminary data.</text>
</comment>
<dbReference type="EMBL" id="SLXP01000022">
    <property type="protein sequence ID" value="TCP38065.1"/>
    <property type="molecule type" value="Genomic_DNA"/>
</dbReference>
<dbReference type="SUPFAM" id="SSF52540">
    <property type="entry name" value="P-loop containing nucleoside triphosphate hydrolases"/>
    <property type="match status" value="1"/>
</dbReference>
<dbReference type="RefSeq" id="WP_132466252.1">
    <property type="nucleotide sequence ID" value="NZ_SLXP01000022.1"/>
</dbReference>
<dbReference type="AlphaFoldDB" id="A0A4R2PV62"/>
<dbReference type="Pfam" id="PF01656">
    <property type="entry name" value="CbiA"/>
    <property type="match status" value="1"/>
</dbReference>
<dbReference type="InterPro" id="IPR002586">
    <property type="entry name" value="CobQ/CobB/MinD/ParA_Nub-bd_dom"/>
</dbReference>
<evidence type="ECO:0000313" key="3">
    <source>
        <dbReference type="Proteomes" id="UP000294835"/>
    </source>
</evidence>
<dbReference type="InterPro" id="IPR027417">
    <property type="entry name" value="P-loop_NTPase"/>
</dbReference>
<dbReference type="PIRSF" id="PIRSF009320">
    <property type="entry name" value="Nuc_binding_HP_1000"/>
    <property type="match status" value="1"/>
</dbReference>
<name>A0A4R2PV62_9RHOB</name>
<dbReference type="Proteomes" id="UP000294835">
    <property type="component" value="Unassembled WGS sequence"/>
</dbReference>
<organism evidence="2 3">
    <name type="scientific">Rhodovulum marinum</name>
    <dbReference type="NCBI Taxonomy" id="320662"/>
    <lineage>
        <taxon>Bacteria</taxon>
        <taxon>Pseudomonadati</taxon>
        <taxon>Pseudomonadota</taxon>
        <taxon>Alphaproteobacteria</taxon>
        <taxon>Rhodobacterales</taxon>
        <taxon>Paracoccaceae</taxon>
        <taxon>Rhodovulum</taxon>
    </lineage>
</organism>
<proteinExistence type="predicted"/>
<dbReference type="InterPro" id="IPR050678">
    <property type="entry name" value="DNA_Partitioning_ATPase"/>
</dbReference>
<dbReference type="PANTHER" id="PTHR13696:SF96">
    <property type="entry name" value="COBQ_COBB_MIND_PARA NUCLEOTIDE BINDING DOMAIN-CONTAINING PROTEIN"/>
    <property type="match status" value="1"/>
</dbReference>
<dbReference type="OrthoDB" id="9804460at2"/>
<gene>
    <name evidence="2" type="ORF">EV662_1229</name>
</gene>
<dbReference type="PANTHER" id="PTHR13696">
    <property type="entry name" value="P-LOOP CONTAINING NUCLEOSIDE TRIPHOSPHATE HYDROLASE"/>
    <property type="match status" value="1"/>
</dbReference>
<protein>
    <submittedName>
        <fullName evidence="2">Chromosome partitioning protein</fullName>
    </submittedName>
</protein>
<evidence type="ECO:0000259" key="1">
    <source>
        <dbReference type="Pfam" id="PF01656"/>
    </source>
</evidence>
<dbReference type="CDD" id="cd02042">
    <property type="entry name" value="ParAB_family"/>
    <property type="match status" value="1"/>
</dbReference>
<accession>A0A4R2PV62</accession>
<sequence>MIISLISQKGGVGKSALARLLAVEITKAGWSAKIADLDPAQGTSTKWKARRDVAGFQPDVAVEKFRTVERALNEAARYDLMILDGPAHAEQGGRVMAKASDLVILPTGYSLDDMEPQVEAAYELEDTGVDPERLLFVFCRAKGSDAEDRAARSYLRKARMTVLGPILPELASIRQGHAEGRAASEVPFPKVQEKVIDVAQEIVNQLMKRREAA</sequence>
<evidence type="ECO:0000313" key="2">
    <source>
        <dbReference type="EMBL" id="TCP38065.1"/>
    </source>
</evidence>